<evidence type="ECO:0000259" key="2">
    <source>
        <dbReference type="Pfam" id="PF13349"/>
    </source>
</evidence>
<feature type="compositionally biased region" description="Basic and acidic residues" evidence="1">
    <location>
        <begin position="1"/>
        <end position="20"/>
    </location>
</feature>
<sequence>MSDDERARYDREPGEERSSAEEQLSELVRSQDFDTDAPLRIDVSNTVGPISIELTDTAVTHVEVRHDPNAAGPDWRDGLTNLLSWVTEQFGEPGRAGSSGPDLAPESADPGTAAVRRTRVDLSGGRLVVRTPSQAPLRSVPLAVKVQAPKGSEVTVHSGSGEAEITGTAGRVSAQSGSGTVTIAEATDRASVRSGAGQLRLGSMRGGLHARTGNGDIEVSAIEAASSVATGSGNVWLGVVSGDVMVRSGSGDLTVADATEGQLELITGSGELQVSIHRGTTAEVDLTSSTGNARSDLDVTAQPPEQEPGLRVFGRTGTGSAVLTTAT</sequence>
<dbReference type="Proteomes" id="UP001596504">
    <property type="component" value="Unassembled WGS sequence"/>
</dbReference>
<dbReference type="RefSeq" id="WP_380664816.1">
    <property type="nucleotide sequence ID" value="NZ_JBHTCJ010000002.1"/>
</dbReference>
<dbReference type="EMBL" id="JBHTCJ010000002">
    <property type="protein sequence ID" value="MFC7340703.1"/>
    <property type="molecule type" value="Genomic_DNA"/>
</dbReference>
<feature type="region of interest" description="Disordered" evidence="1">
    <location>
        <begin position="90"/>
        <end position="113"/>
    </location>
</feature>
<proteinExistence type="predicted"/>
<dbReference type="Gene3D" id="2.160.20.120">
    <property type="match status" value="1"/>
</dbReference>
<evidence type="ECO:0000313" key="3">
    <source>
        <dbReference type="EMBL" id="MFC7340703.1"/>
    </source>
</evidence>
<evidence type="ECO:0000256" key="1">
    <source>
        <dbReference type="SAM" id="MobiDB-lite"/>
    </source>
</evidence>
<feature type="region of interest" description="Disordered" evidence="1">
    <location>
        <begin position="287"/>
        <end position="307"/>
    </location>
</feature>
<dbReference type="Pfam" id="PF13349">
    <property type="entry name" value="DUF4097"/>
    <property type="match status" value="1"/>
</dbReference>
<keyword evidence="4" id="KW-1185">Reference proteome</keyword>
<feature type="region of interest" description="Disordered" evidence="1">
    <location>
        <begin position="1"/>
        <end position="34"/>
    </location>
</feature>
<comment type="caution">
    <text evidence="3">The sequence shown here is derived from an EMBL/GenBank/DDBJ whole genome shotgun (WGS) entry which is preliminary data.</text>
</comment>
<feature type="domain" description="DUF4097" evidence="2">
    <location>
        <begin position="147"/>
        <end position="300"/>
    </location>
</feature>
<reference evidence="4" key="1">
    <citation type="journal article" date="2019" name="Int. J. Syst. Evol. Microbiol.">
        <title>The Global Catalogue of Microorganisms (GCM) 10K type strain sequencing project: providing services to taxonomists for standard genome sequencing and annotation.</title>
        <authorList>
            <consortium name="The Broad Institute Genomics Platform"/>
            <consortium name="The Broad Institute Genome Sequencing Center for Infectious Disease"/>
            <person name="Wu L."/>
            <person name="Ma J."/>
        </authorList>
    </citation>
    <scope>NUCLEOTIDE SEQUENCE [LARGE SCALE GENOMIC DNA]</scope>
    <source>
        <strain evidence="4">WLHS5</strain>
    </source>
</reference>
<gene>
    <name evidence="3" type="ORF">ACFQRI_04700</name>
</gene>
<name>A0ABW2LG75_9PSEU</name>
<organism evidence="3 4">
    <name type="scientific">Saccharopolyspora griseoalba</name>
    <dbReference type="NCBI Taxonomy" id="1431848"/>
    <lineage>
        <taxon>Bacteria</taxon>
        <taxon>Bacillati</taxon>
        <taxon>Actinomycetota</taxon>
        <taxon>Actinomycetes</taxon>
        <taxon>Pseudonocardiales</taxon>
        <taxon>Pseudonocardiaceae</taxon>
        <taxon>Saccharopolyspora</taxon>
    </lineage>
</organism>
<evidence type="ECO:0000313" key="4">
    <source>
        <dbReference type="Proteomes" id="UP001596504"/>
    </source>
</evidence>
<protein>
    <submittedName>
        <fullName evidence="3">DUF4097 domain-containing protein</fullName>
    </submittedName>
</protein>
<dbReference type="InterPro" id="IPR025164">
    <property type="entry name" value="Toastrack_DUF4097"/>
</dbReference>
<accession>A0ABW2LG75</accession>